<name>A0A1Y2GZJ2_9FUNG</name>
<gene>
    <name evidence="3" type="ORF">BCR41DRAFT_392174</name>
</gene>
<proteinExistence type="predicted"/>
<protein>
    <submittedName>
        <fullName evidence="3">Uncharacterized protein</fullName>
    </submittedName>
</protein>
<feature type="chain" id="PRO_5012169317" evidence="2">
    <location>
        <begin position="29"/>
        <end position="119"/>
    </location>
</feature>
<comment type="caution">
    <text evidence="3">The sequence shown here is derived from an EMBL/GenBank/DDBJ whole genome shotgun (WGS) entry which is preliminary data.</text>
</comment>
<dbReference type="EMBL" id="MCFF01000003">
    <property type="protein sequence ID" value="ORZ27719.1"/>
    <property type="molecule type" value="Genomic_DNA"/>
</dbReference>
<dbReference type="Proteomes" id="UP000193648">
    <property type="component" value="Unassembled WGS sequence"/>
</dbReference>
<feature type="signal peptide" evidence="2">
    <location>
        <begin position="1"/>
        <end position="28"/>
    </location>
</feature>
<organism evidence="3 4">
    <name type="scientific">Lobosporangium transversale</name>
    <dbReference type="NCBI Taxonomy" id="64571"/>
    <lineage>
        <taxon>Eukaryota</taxon>
        <taxon>Fungi</taxon>
        <taxon>Fungi incertae sedis</taxon>
        <taxon>Mucoromycota</taxon>
        <taxon>Mortierellomycotina</taxon>
        <taxon>Mortierellomycetes</taxon>
        <taxon>Mortierellales</taxon>
        <taxon>Mortierellaceae</taxon>
        <taxon>Lobosporangium</taxon>
    </lineage>
</organism>
<dbReference type="OrthoDB" id="2412974at2759"/>
<keyword evidence="2" id="KW-0732">Signal</keyword>
<evidence type="ECO:0000313" key="3">
    <source>
        <dbReference type="EMBL" id="ORZ27719.1"/>
    </source>
</evidence>
<dbReference type="AlphaFoldDB" id="A0A1Y2GZJ2"/>
<reference evidence="3 4" key="1">
    <citation type="submission" date="2016-07" db="EMBL/GenBank/DDBJ databases">
        <title>Pervasive Adenine N6-methylation of Active Genes in Fungi.</title>
        <authorList>
            <consortium name="DOE Joint Genome Institute"/>
            <person name="Mondo S.J."/>
            <person name="Dannebaum R.O."/>
            <person name="Kuo R.C."/>
            <person name="Labutti K."/>
            <person name="Haridas S."/>
            <person name="Kuo A."/>
            <person name="Salamov A."/>
            <person name="Ahrendt S.R."/>
            <person name="Lipzen A."/>
            <person name="Sullivan W."/>
            <person name="Andreopoulos W.B."/>
            <person name="Clum A."/>
            <person name="Lindquist E."/>
            <person name="Daum C."/>
            <person name="Ramamoorthy G.K."/>
            <person name="Gryganskyi A."/>
            <person name="Culley D."/>
            <person name="Magnuson J.K."/>
            <person name="James T.Y."/>
            <person name="O'Malley M.A."/>
            <person name="Stajich J.E."/>
            <person name="Spatafora J.W."/>
            <person name="Visel A."/>
            <person name="Grigoriev I.V."/>
        </authorList>
    </citation>
    <scope>NUCLEOTIDE SEQUENCE [LARGE SCALE GENOMIC DNA]</scope>
    <source>
        <strain evidence="3 4">NRRL 3116</strain>
    </source>
</reference>
<evidence type="ECO:0000313" key="4">
    <source>
        <dbReference type="Proteomes" id="UP000193648"/>
    </source>
</evidence>
<keyword evidence="4" id="KW-1185">Reference proteome</keyword>
<accession>A0A1Y2GZJ2</accession>
<evidence type="ECO:0000256" key="2">
    <source>
        <dbReference type="SAM" id="SignalP"/>
    </source>
</evidence>
<sequence>MDDASTPWGLYALMVLCLTLAMSGLVWCICCGTCVGRDAMRAAGLSRFVPPPYMRPSFMSRGRYHRNRSKDEEEFSGDDIDMDVLVEEHHDSSVEYDYDFSEDDQSDNEMEGVPYSRRS</sequence>
<dbReference type="GeneID" id="33570271"/>
<dbReference type="RefSeq" id="XP_021885422.1">
    <property type="nucleotide sequence ID" value="XM_022028428.1"/>
</dbReference>
<dbReference type="InParanoid" id="A0A1Y2GZJ2"/>
<feature type="region of interest" description="Disordered" evidence="1">
    <location>
        <begin position="96"/>
        <end position="119"/>
    </location>
</feature>
<feature type="compositionally biased region" description="Acidic residues" evidence="1">
    <location>
        <begin position="96"/>
        <end position="110"/>
    </location>
</feature>
<evidence type="ECO:0000256" key="1">
    <source>
        <dbReference type="SAM" id="MobiDB-lite"/>
    </source>
</evidence>